<accession>A0A1I0WJQ1</accession>
<evidence type="ECO:0000259" key="9">
    <source>
        <dbReference type="Pfam" id="PF22638"/>
    </source>
</evidence>
<evidence type="ECO:0000259" key="8">
    <source>
        <dbReference type="Pfam" id="PF06429"/>
    </source>
</evidence>
<dbReference type="Pfam" id="PF06429">
    <property type="entry name" value="Flg_bbr_C"/>
    <property type="match status" value="1"/>
</dbReference>
<evidence type="ECO:0000256" key="5">
    <source>
        <dbReference type="ARBA" id="ARBA00022525"/>
    </source>
</evidence>
<dbReference type="GO" id="GO:0044780">
    <property type="term" value="P:bacterial-type flagellum assembly"/>
    <property type="evidence" value="ECO:0007669"/>
    <property type="project" value="InterPro"/>
</dbReference>
<dbReference type="OrthoDB" id="9802553at2"/>
<reference evidence="10 11" key="1">
    <citation type="submission" date="2016-10" db="EMBL/GenBank/DDBJ databases">
        <authorList>
            <person name="de Groot N.N."/>
        </authorList>
    </citation>
    <scope>NUCLEOTIDE SEQUENCE [LARGE SCALE GENOMIC DNA]</scope>
    <source>
        <strain evidence="10 11">DSM 5522</strain>
    </source>
</reference>
<keyword evidence="11" id="KW-1185">Reference proteome</keyword>
<feature type="domain" description="Flagellar hook-associated protein FlgK helical" evidence="9">
    <location>
        <begin position="97"/>
        <end position="309"/>
    </location>
</feature>
<dbReference type="GO" id="GO:0005576">
    <property type="term" value="C:extracellular region"/>
    <property type="evidence" value="ECO:0007669"/>
    <property type="project" value="UniProtKB-SubCell"/>
</dbReference>
<dbReference type="Proteomes" id="UP000198838">
    <property type="component" value="Unassembled WGS sequence"/>
</dbReference>
<evidence type="ECO:0000259" key="7">
    <source>
        <dbReference type="Pfam" id="PF00460"/>
    </source>
</evidence>
<dbReference type="SUPFAM" id="SSF64518">
    <property type="entry name" value="Phase 1 flagellin"/>
    <property type="match status" value="1"/>
</dbReference>
<dbReference type="AlphaFoldDB" id="A0A1I0WJQ1"/>
<keyword evidence="10" id="KW-0282">Flagellum</keyword>
<dbReference type="PANTHER" id="PTHR30033">
    <property type="entry name" value="FLAGELLAR HOOK-ASSOCIATED PROTEIN 1"/>
    <property type="match status" value="1"/>
</dbReference>
<evidence type="ECO:0000256" key="4">
    <source>
        <dbReference type="ARBA" id="ARBA00016244"/>
    </source>
</evidence>
<dbReference type="NCBIfam" id="TIGR02492">
    <property type="entry name" value="flgK_ends"/>
    <property type="match status" value="1"/>
</dbReference>
<organism evidence="10 11">
    <name type="scientific">Acetitomaculum ruminis DSM 5522</name>
    <dbReference type="NCBI Taxonomy" id="1120918"/>
    <lineage>
        <taxon>Bacteria</taxon>
        <taxon>Bacillati</taxon>
        <taxon>Bacillota</taxon>
        <taxon>Clostridia</taxon>
        <taxon>Lachnospirales</taxon>
        <taxon>Lachnospiraceae</taxon>
        <taxon>Acetitomaculum</taxon>
    </lineage>
</organism>
<comment type="similarity">
    <text evidence="3">Belongs to the flagella basal body rod proteins family.</text>
</comment>
<protein>
    <recommendedName>
        <fullName evidence="4">Flagellar hook-associated protein 1</fullName>
    </recommendedName>
</protein>
<dbReference type="EMBL" id="FOJY01000004">
    <property type="protein sequence ID" value="SFA88784.1"/>
    <property type="molecule type" value="Genomic_DNA"/>
</dbReference>
<comment type="subcellular location">
    <subcellularLocation>
        <location evidence="1">Bacterial flagellum</location>
    </subcellularLocation>
    <subcellularLocation>
        <location evidence="2">Secreted</location>
    </subcellularLocation>
</comment>
<sequence>MSSTFFGLTIAGSGLSAYQTALNVTANNISNADTDGYTRQTTTRVTGEPLRVHERYGQAGSGVVTTAITQLRDEFYDLRYWNNNGGVGEYEQKNYYMSQIDTFFNDTDQIKGYSSILTEMFNSLETLKNNPSDLNFRNQFINYTQSLCEYFNSTAITLEKMQEDANSVMYTKVQRVNAIAKEIACLNKQINIVEQQSPSKANELRDNRALLVDELSLFLPVEVSEEEVANSNYPEDKTGATYYTIKVNGHNLVNNYNYDTIDCIPRKDKINQSDVEGLYDFKWNSDESNIGFASNALTGELKGLYDIINGNNSANFKGIITAIETNEGKDANGDQYFYSTVTVSDTNMAEEKDMTLYPEGTITLGLKEYKYTGYVVNDDGSFTFTLTEKATDTAKLINSKAAATVGKSVDYMGIPFYQQQMNEFVRCLAKLFNDIHTKGIDLNGDEAGIFLTGKDLITGADLTLSDEDVTSTSDSYNQLTARNLKVSDVITKDPSKLATSSDPTLGVEYKDILEEMAKLYDKVDITASGSAKNFLTNMLSDIAIEAQKARLFSENYTNVSKVIENKRLSVSNVDLDEEGIEMVKFQNAYNLCSRMIQTMSECYDRLITQTGV</sequence>
<keyword evidence="5" id="KW-0964">Secreted</keyword>
<dbReference type="InterPro" id="IPR053927">
    <property type="entry name" value="FlgK_helical"/>
</dbReference>
<dbReference type="PRINTS" id="PR01005">
    <property type="entry name" value="FLGHOOKAP1"/>
</dbReference>
<evidence type="ECO:0000313" key="10">
    <source>
        <dbReference type="EMBL" id="SFA88784.1"/>
    </source>
</evidence>
<keyword evidence="10" id="KW-0969">Cilium</keyword>
<dbReference type="PANTHER" id="PTHR30033:SF1">
    <property type="entry name" value="FLAGELLAR HOOK-ASSOCIATED PROTEIN 1"/>
    <property type="match status" value="1"/>
</dbReference>
<name>A0A1I0WJQ1_9FIRM</name>
<feature type="domain" description="Flagellar basal-body/hook protein C-terminal" evidence="8">
    <location>
        <begin position="567"/>
        <end position="607"/>
    </location>
</feature>
<dbReference type="RefSeq" id="WP_092870851.1">
    <property type="nucleotide sequence ID" value="NZ_FOJY01000004.1"/>
</dbReference>
<dbReference type="GO" id="GO:0009424">
    <property type="term" value="C:bacterial-type flagellum hook"/>
    <property type="evidence" value="ECO:0007669"/>
    <property type="project" value="InterPro"/>
</dbReference>
<keyword evidence="10" id="KW-0966">Cell projection</keyword>
<dbReference type="InterPro" id="IPR019776">
    <property type="entry name" value="Flagellar_basal_body_rod_CS"/>
</dbReference>
<keyword evidence="6" id="KW-0975">Bacterial flagellum</keyword>
<evidence type="ECO:0000313" key="11">
    <source>
        <dbReference type="Proteomes" id="UP000198838"/>
    </source>
</evidence>
<dbReference type="InterPro" id="IPR010930">
    <property type="entry name" value="Flg_bb/hook_C_dom"/>
</dbReference>
<gene>
    <name evidence="10" type="ORF">SAMN05216249_104114</name>
</gene>
<dbReference type="InterPro" id="IPR002371">
    <property type="entry name" value="FlgK"/>
</dbReference>
<feature type="domain" description="Flagellar basal body rod protein N-terminal" evidence="7">
    <location>
        <begin position="9"/>
        <end position="38"/>
    </location>
</feature>
<dbReference type="Pfam" id="PF22638">
    <property type="entry name" value="FlgK_D1"/>
    <property type="match status" value="1"/>
</dbReference>
<proteinExistence type="inferred from homology"/>
<dbReference type="InterPro" id="IPR001444">
    <property type="entry name" value="Flag_bb_rod_N"/>
</dbReference>
<evidence type="ECO:0000256" key="2">
    <source>
        <dbReference type="ARBA" id="ARBA00004613"/>
    </source>
</evidence>
<dbReference type="STRING" id="1120918.SAMN05216249_104114"/>
<dbReference type="PROSITE" id="PS00588">
    <property type="entry name" value="FLAGELLA_BB_ROD"/>
    <property type="match status" value="1"/>
</dbReference>
<evidence type="ECO:0000256" key="6">
    <source>
        <dbReference type="ARBA" id="ARBA00023143"/>
    </source>
</evidence>
<dbReference type="GO" id="GO:0005198">
    <property type="term" value="F:structural molecule activity"/>
    <property type="evidence" value="ECO:0007669"/>
    <property type="project" value="InterPro"/>
</dbReference>
<evidence type="ECO:0000256" key="3">
    <source>
        <dbReference type="ARBA" id="ARBA00009677"/>
    </source>
</evidence>
<dbReference type="Pfam" id="PF00460">
    <property type="entry name" value="Flg_bb_rod"/>
    <property type="match status" value="1"/>
</dbReference>
<evidence type="ECO:0000256" key="1">
    <source>
        <dbReference type="ARBA" id="ARBA00004365"/>
    </source>
</evidence>